<dbReference type="PANTHER" id="PTHR30273:SF2">
    <property type="entry name" value="PROTEIN FECR"/>
    <property type="match status" value="1"/>
</dbReference>
<dbReference type="PIRSF" id="PIRSF018266">
    <property type="entry name" value="FecR"/>
    <property type="match status" value="1"/>
</dbReference>
<dbReference type="GO" id="GO:0016989">
    <property type="term" value="F:sigma factor antagonist activity"/>
    <property type="evidence" value="ECO:0007669"/>
    <property type="project" value="TreeGrafter"/>
</dbReference>
<sequence>MIPENDNDGFAEQEERAAAWCLRIAERPLTSAEQADFDEWLAADERHAQYFEQMVAVWQGTDAIAELPGFLSLRAKALTTMESARTHNEQPSRSLTRRHAFGALTAFALTAGGGAWYWAESPDVYATAVGERRIVRLDDGSSVSLDAASRMLVSFTDERRAVTLERGRAKFDVAKDPLRPFTVTAGSQSVVAVGTSFSVELLKDQLRVLLFEGQVAVVPRAIAAANIRARRPASATTQLLPGQELVANLSSGAAEVLPVEAERSLGWEGGRVDFVDMPLADAVERMNRYAASPIVIGDAAAGRHLVNGVFDAGDTDSFVKGVTSLYPLSAHDTGDKILIKTVNSGTDKKKNSRS</sequence>
<dbReference type="KEGG" id="sphu:SPPYR_1713"/>
<protein>
    <submittedName>
        <fullName evidence="3">Anti-FecI sigma factor, FecR</fullName>
    </submittedName>
</protein>
<feature type="domain" description="FecR protein" evidence="1">
    <location>
        <begin position="123"/>
        <end position="215"/>
    </location>
</feature>
<dbReference type="Pfam" id="PF16220">
    <property type="entry name" value="DUF4880"/>
    <property type="match status" value="1"/>
</dbReference>
<evidence type="ECO:0000313" key="3">
    <source>
        <dbReference type="EMBL" id="SBV32833.1"/>
    </source>
</evidence>
<dbReference type="AlphaFoldDB" id="A0A1Y5PS54"/>
<organism evidence="3">
    <name type="scientific">uncultured Sphingopyxis sp</name>
    <dbReference type="NCBI Taxonomy" id="310581"/>
    <lineage>
        <taxon>Bacteria</taxon>
        <taxon>Pseudomonadati</taxon>
        <taxon>Pseudomonadota</taxon>
        <taxon>Alphaproteobacteria</taxon>
        <taxon>Sphingomonadales</taxon>
        <taxon>Sphingomonadaceae</taxon>
        <taxon>Sphingopyxis</taxon>
        <taxon>environmental samples</taxon>
    </lineage>
</organism>
<dbReference type="EMBL" id="LT598653">
    <property type="protein sequence ID" value="SBV32833.1"/>
    <property type="molecule type" value="Genomic_DNA"/>
</dbReference>
<evidence type="ECO:0000259" key="1">
    <source>
        <dbReference type="Pfam" id="PF04773"/>
    </source>
</evidence>
<dbReference type="PANTHER" id="PTHR30273">
    <property type="entry name" value="PERIPLASMIC SIGNAL SENSOR AND SIGMA FACTOR ACTIVATOR FECR-RELATED"/>
    <property type="match status" value="1"/>
</dbReference>
<dbReference type="InterPro" id="IPR006860">
    <property type="entry name" value="FecR"/>
</dbReference>
<name>A0A1Y5PS54_9SPHN</name>
<gene>
    <name evidence="3" type="ORF">SPPYR_1713</name>
</gene>
<dbReference type="Gene3D" id="2.60.120.1440">
    <property type="match status" value="1"/>
</dbReference>
<dbReference type="Pfam" id="PF04773">
    <property type="entry name" value="FecR"/>
    <property type="match status" value="1"/>
</dbReference>
<proteinExistence type="predicted"/>
<accession>A0A1Y5PS54</accession>
<dbReference type="RefSeq" id="WP_295326265.1">
    <property type="nucleotide sequence ID" value="NZ_LT598653.1"/>
</dbReference>
<evidence type="ECO:0000259" key="2">
    <source>
        <dbReference type="Pfam" id="PF16220"/>
    </source>
</evidence>
<feature type="domain" description="FecR N-terminal" evidence="2">
    <location>
        <begin position="15"/>
        <end position="56"/>
    </location>
</feature>
<dbReference type="InterPro" id="IPR012373">
    <property type="entry name" value="Ferrdict_sens_TM"/>
</dbReference>
<reference evidence="3" key="1">
    <citation type="submission" date="2016-03" db="EMBL/GenBank/DDBJ databases">
        <authorList>
            <person name="Ploux O."/>
        </authorList>
    </citation>
    <scope>NUCLEOTIDE SEQUENCE</scope>
    <source>
        <strain evidence="3">UC10</strain>
    </source>
</reference>
<dbReference type="InterPro" id="IPR032623">
    <property type="entry name" value="FecR_N"/>
</dbReference>